<dbReference type="InterPro" id="IPR003717">
    <property type="entry name" value="RecO"/>
</dbReference>
<dbReference type="Pfam" id="PF11967">
    <property type="entry name" value="RecO_N"/>
    <property type="match status" value="1"/>
</dbReference>
<accession>A0A1F8CIY5</accession>
<dbReference type="Pfam" id="PF02565">
    <property type="entry name" value="RecO_C"/>
    <property type="match status" value="1"/>
</dbReference>
<evidence type="ECO:0000256" key="1">
    <source>
        <dbReference type="ARBA" id="ARBA00007452"/>
    </source>
</evidence>
<keyword evidence="3 7" id="KW-0227">DNA damage</keyword>
<dbReference type="Gene3D" id="2.40.50.140">
    <property type="entry name" value="Nucleic acid-binding proteins"/>
    <property type="match status" value="1"/>
</dbReference>
<dbReference type="AlphaFoldDB" id="A0A1F8CIY5"/>
<dbReference type="EMBL" id="MGHS01000035">
    <property type="protein sequence ID" value="OGM76232.1"/>
    <property type="molecule type" value="Genomic_DNA"/>
</dbReference>
<evidence type="ECO:0000256" key="6">
    <source>
        <dbReference type="ARBA" id="ARBA00033409"/>
    </source>
</evidence>
<evidence type="ECO:0000313" key="9">
    <source>
        <dbReference type="EMBL" id="OGM76232.1"/>
    </source>
</evidence>
<dbReference type="NCBIfam" id="TIGR00613">
    <property type="entry name" value="reco"/>
    <property type="match status" value="1"/>
</dbReference>
<protein>
    <recommendedName>
        <fullName evidence="2 7">DNA repair protein RecO</fullName>
    </recommendedName>
    <alternativeName>
        <fullName evidence="6 7">Recombination protein O</fullName>
    </alternativeName>
</protein>
<dbReference type="InterPro" id="IPR037278">
    <property type="entry name" value="ARFGAP/RecO"/>
</dbReference>
<dbReference type="SUPFAM" id="SSF50249">
    <property type="entry name" value="Nucleic acid-binding proteins"/>
    <property type="match status" value="1"/>
</dbReference>
<dbReference type="InterPro" id="IPR012340">
    <property type="entry name" value="NA-bd_OB-fold"/>
</dbReference>
<comment type="function">
    <text evidence="7">Involved in DNA repair and RecF pathway recombination.</text>
</comment>
<dbReference type="InterPro" id="IPR042242">
    <property type="entry name" value="RecO_C"/>
</dbReference>
<dbReference type="GO" id="GO:0006302">
    <property type="term" value="P:double-strand break repair"/>
    <property type="evidence" value="ECO:0007669"/>
    <property type="project" value="TreeGrafter"/>
</dbReference>
<proteinExistence type="inferred from homology"/>
<evidence type="ECO:0000259" key="8">
    <source>
        <dbReference type="Pfam" id="PF11967"/>
    </source>
</evidence>
<dbReference type="HAMAP" id="MF_00201">
    <property type="entry name" value="RecO"/>
    <property type="match status" value="1"/>
</dbReference>
<organism evidence="9 10">
    <name type="scientific">Candidatus Woesebacteria bacterium RIFOXYA1_FULL_40_18</name>
    <dbReference type="NCBI Taxonomy" id="1802532"/>
    <lineage>
        <taxon>Bacteria</taxon>
        <taxon>Candidatus Woeseibacteriota</taxon>
    </lineage>
</organism>
<dbReference type="SUPFAM" id="SSF57863">
    <property type="entry name" value="ArfGap/RecO-like zinc finger"/>
    <property type="match status" value="1"/>
</dbReference>
<dbReference type="InterPro" id="IPR022572">
    <property type="entry name" value="DNA_rep/recomb_RecO_N"/>
</dbReference>
<dbReference type="STRING" id="1802532.A2210_02170"/>
<evidence type="ECO:0000256" key="2">
    <source>
        <dbReference type="ARBA" id="ARBA00021310"/>
    </source>
</evidence>
<name>A0A1F8CIY5_9BACT</name>
<comment type="similarity">
    <text evidence="1 7">Belongs to the RecO family.</text>
</comment>
<evidence type="ECO:0000256" key="5">
    <source>
        <dbReference type="ARBA" id="ARBA00023204"/>
    </source>
</evidence>
<keyword evidence="4 7" id="KW-0233">DNA recombination</keyword>
<evidence type="ECO:0000256" key="7">
    <source>
        <dbReference type="HAMAP-Rule" id="MF_00201"/>
    </source>
</evidence>
<feature type="domain" description="DNA replication/recombination mediator RecO N-terminal" evidence="8">
    <location>
        <begin position="5"/>
        <end position="81"/>
    </location>
</feature>
<dbReference type="Gene3D" id="1.20.1440.120">
    <property type="entry name" value="Recombination protein O, C-terminal domain"/>
    <property type="match status" value="1"/>
</dbReference>
<dbReference type="PANTHER" id="PTHR33991:SF1">
    <property type="entry name" value="DNA REPAIR PROTEIN RECO"/>
    <property type="match status" value="1"/>
</dbReference>
<evidence type="ECO:0000313" key="10">
    <source>
        <dbReference type="Proteomes" id="UP000177855"/>
    </source>
</evidence>
<reference evidence="9 10" key="1">
    <citation type="journal article" date="2016" name="Nat. Commun.">
        <title>Thousands of microbial genomes shed light on interconnected biogeochemical processes in an aquifer system.</title>
        <authorList>
            <person name="Anantharaman K."/>
            <person name="Brown C.T."/>
            <person name="Hug L.A."/>
            <person name="Sharon I."/>
            <person name="Castelle C.J."/>
            <person name="Probst A.J."/>
            <person name="Thomas B.C."/>
            <person name="Singh A."/>
            <person name="Wilkins M.J."/>
            <person name="Karaoz U."/>
            <person name="Brodie E.L."/>
            <person name="Williams K.H."/>
            <person name="Hubbard S.S."/>
            <person name="Banfield J.F."/>
        </authorList>
    </citation>
    <scope>NUCLEOTIDE SEQUENCE [LARGE SCALE GENOMIC DNA]</scope>
</reference>
<evidence type="ECO:0000256" key="3">
    <source>
        <dbReference type="ARBA" id="ARBA00022763"/>
    </source>
</evidence>
<dbReference type="Proteomes" id="UP000177855">
    <property type="component" value="Unassembled WGS sequence"/>
</dbReference>
<evidence type="ECO:0000256" key="4">
    <source>
        <dbReference type="ARBA" id="ARBA00023172"/>
    </source>
</evidence>
<dbReference type="GO" id="GO:0043590">
    <property type="term" value="C:bacterial nucleoid"/>
    <property type="evidence" value="ECO:0007669"/>
    <property type="project" value="TreeGrafter"/>
</dbReference>
<gene>
    <name evidence="7" type="primary">recO</name>
    <name evidence="9" type="ORF">A2210_02170</name>
</gene>
<keyword evidence="5 7" id="KW-0234">DNA repair</keyword>
<dbReference type="GO" id="GO:0006310">
    <property type="term" value="P:DNA recombination"/>
    <property type="evidence" value="ECO:0007669"/>
    <property type="project" value="UniProtKB-UniRule"/>
</dbReference>
<comment type="caution">
    <text evidence="9">The sequence shown here is derived from an EMBL/GenBank/DDBJ whole genome shotgun (WGS) entry which is preliminary data.</text>
</comment>
<sequence>MKPRSYSDEGVVLARRNYGEADRILSIFTKNHGRISFIAKGVRRPASRKRGHIEIFSYIKLSGVKGKSLDLITEAEIIDNFGEIRKNLRKVSLAYYFMEVIGRTTHENEPHIEVFDLIYEYLNKLKNEFQLKKLRLDFIPRLLIVLGFWPKGKVLESPDVKLEEVIERQLSTVRVGKRLVE</sequence>
<dbReference type="PANTHER" id="PTHR33991">
    <property type="entry name" value="DNA REPAIR PROTEIN RECO"/>
    <property type="match status" value="1"/>
</dbReference>